<comment type="caution">
    <text evidence="3">The sequence shown here is derived from an EMBL/GenBank/DDBJ whole genome shotgun (WGS) entry which is preliminary data.</text>
</comment>
<dbReference type="Gene3D" id="3.30.160.270">
    <property type="match status" value="1"/>
</dbReference>
<dbReference type="InterPro" id="IPR013709">
    <property type="entry name" value="2-isopropylmalate_synth_dimer"/>
</dbReference>
<dbReference type="InterPro" id="IPR036230">
    <property type="entry name" value="LeuA_allosteric_dom_sf"/>
</dbReference>
<evidence type="ECO:0000313" key="4">
    <source>
        <dbReference type="Proteomes" id="UP000289340"/>
    </source>
</evidence>
<feature type="domain" description="2-isopropylmalate synthase LeuA allosteric (dimerisation)" evidence="2">
    <location>
        <begin position="87"/>
        <end position="232"/>
    </location>
</feature>
<dbReference type="EC" id="2.3.3.13" evidence="3"/>
<evidence type="ECO:0000313" key="3">
    <source>
        <dbReference type="EMBL" id="RZB80134.1"/>
    </source>
</evidence>
<evidence type="ECO:0000256" key="1">
    <source>
        <dbReference type="ARBA" id="ARBA00022679"/>
    </source>
</evidence>
<proteinExistence type="predicted"/>
<evidence type="ECO:0000259" key="2">
    <source>
        <dbReference type="SMART" id="SM00917"/>
    </source>
</evidence>
<dbReference type="SMART" id="SM00917">
    <property type="entry name" value="LeuA_dimer"/>
    <property type="match status" value="1"/>
</dbReference>
<reference evidence="3 4" key="1">
    <citation type="submission" date="2018-09" db="EMBL/GenBank/DDBJ databases">
        <title>A high-quality reference genome of wild soybean provides a powerful tool to mine soybean genomes.</title>
        <authorList>
            <person name="Xie M."/>
            <person name="Chung C.Y.L."/>
            <person name="Li M.-W."/>
            <person name="Wong F.-L."/>
            <person name="Chan T.-F."/>
            <person name="Lam H.-M."/>
        </authorList>
    </citation>
    <scope>NUCLEOTIDE SEQUENCE [LARGE SCALE GENOMIC DNA]</scope>
    <source>
        <strain evidence="4">cv. W05</strain>
        <tissue evidence="3">Hypocotyl of etiolated seedlings</tissue>
    </source>
</reference>
<organism evidence="3 4">
    <name type="scientific">Glycine soja</name>
    <name type="common">Wild soybean</name>
    <dbReference type="NCBI Taxonomy" id="3848"/>
    <lineage>
        <taxon>Eukaryota</taxon>
        <taxon>Viridiplantae</taxon>
        <taxon>Streptophyta</taxon>
        <taxon>Embryophyta</taxon>
        <taxon>Tracheophyta</taxon>
        <taxon>Spermatophyta</taxon>
        <taxon>Magnoliopsida</taxon>
        <taxon>eudicotyledons</taxon>
        <taxon>Gunneridae</taxon>
        <taxon>Pentapetalae</taxon>
        <taxon>rosids</taxon>
        <taxon>fabids</taxon>
        <taxon>Fabales</taxon>
        <taxon>Fabaceae</taxon>
        <taxon>Papilionoideae</taxon>
        <taxon>50 kb inversion clade</taxon>
        <taxon>NPAAA clade</taxon>
        <taxon>indigoferoid/millettioid clade</taxon>
        <taxon>Phaseoleae</taxon>
        <taxon>Glycine</taxon>
        <taxon>Glycine subgen. Soja</taxon>
    </lineage>
</organism>
<keyword evidence="4" id="KW-1185">Reference proteome</keyword>
<dbReference type="EMBL" id="QZWG01000011">
    <property type="protein sequence ID" value="RZB80134.1"/>
    <property type="molecule type" value="Genomic_DNA"/>
</dbReference>
<name>A0A445I3K7_GLYSO</name>
<dbReference type="GO" id="GO:0003852">
    <property type="term" value="F:2-isopropylmalate synthase activity"/>
    <property type="evidence" value="ECO:0007669"/>
    <property type="project" value="UniProtKB-EC"/>
</dbReference>
<dbReference type="Proteomes" id="UP000289340">
    <property type="component" value="Chromosome 11"/>
</dbReference>
<dbReference type="AlphaFoldDB" id="A0A445I3K7"/>
<protein>
    <submittedName>
        <fullName evidence="3">Putative 2-isopropylmalate synthase</fullName>
        <ecNumber evidence="3">2.3.3.13</ecNumber>
    </submittedName>
</protein>
<gene>
    <name evidence="3" type="ORF">D0Y65_030048</name>
</gene>
<dbReference type="SUPFAM" id="SSF110921">
    <property type="entry name" value="2-isopropylmalate synthase LeuA, allosteric (dimerisation) domain"/>
    <property type="match status" value="1"/>
</dbReference>
<keyword evidence="1 3" id="KW-0808">Transferase</keyword>
<accession>A0A445I3K7</accession>
<dbReference type="GO" id="GO:0009098">
    <property type="term" value="P:L-leucine biosynthetic process"/>
    <property type="evidence" value="ECO:0007669"/>
    <property type="project" value="InterPro"/>
</dbReference>
<dbReference type="Pfam" id="PF08502">
    <property type="entry name" value="LeuA_dimer"/>
    <property type="match status" value="1"/>
</dbReference>
<keyword evidence="3" id="KW-0012">Acyltransferase</keyword>
<sequence length="241" mass="26379">MISLTSKPLEKRSNDHLEALFKDGEVKFKFIARKESRNCSFEVRSLQRPFEIILDRVCKGLENTGGASEGSWRIPQLVLLLVETLQVVTDVDLKALVSHKACHAESIWKLGGLQVTCGTIGLSTATVKLVNIDGSTHVACSIGIGAVDSTYKAINLVVKEPTKLLDYSLNSVTEGIGVNVTARVVICRENNHTSTYAFTEDANYPTFSGIAAEMDVVVSTAKAYLVALNKLLRWKESFRCA</sequence>